<reference evidence="1" key="1">
    <citation type="submission" date="2017-04" db="EMBL/GenBank/DDBJ databases">
        <authorList>
            <person name="Varghese N."/>
            <person name="Submissions S."/>
        </authorList>
    </citation>
    <scope>NUCLEOTIDE SEQUENCE</scope>
    <source>
        <strain evidence="1">WTE2008</strain>
    </source>
</reference>
<name>A0AC61PKL2_9FIRM</name>
<evidence type="ECO:0000313" key="1">
    <source>
        <dbReference type="EMBL" id="SMC54682.1"/>
    </source>
</evidence>
<gene>
    <name evidence="1" type="ORF">SAMN06297397_1371</name>
</gene>
<dbReference type="Proteomes" id="UP000192328">
    <property type="component" value="Unassembled WGS sequence"/>
</dbReference>
<keyword evidence="2" id="KW-1185">Reference proteome</keyword>
<protein>
    <submittedName>
        <fullName evidence="1">Uncharacterized protein</fullName>
    </submittedName>
</protein>
<organism evidence="1 2">
    <name type="scientific">Aristaeella lactis</name>
    <dbReference type="NCBI Taxonomy" id="3046383"/>
    <lineage>
        <taxon>Bacteria</taxon>
        <taxon>Bacillati</taxon>
        <taxon>Bacillota</taxon>
        <taxon>Clostridia</taxon>
        <taxon>Eubacteriales</taxon>
        <taxon>Aristaeellaceae</taxon>
        <taxon>Aristaeella</taxon>
    </lineage>
</organism>
<evidence type="ECO:0000313" key="2">
    <source>
        <dbReference type="Proteomes" id="UP000192328"/>
    </source>
</evidence>
<sequence length="182" mass="21104">MQTWEVKVIRCRRKTIGIRIDDGGGITVRAPLRTSEAEIRRVLDSKRTWIEKTLEKVSARAQVPKLSEGELEDLVKLGRKVIPARVAEWARQVGVTYGRVTVKKQKTLWGSCSAKGNLNFNCMLLRCPEDVMDYVIVHELCHRRELNHSPRFWAEVERILPEYRKPLKWLKTEGQALISRMP</sequence>
<proteinExistence type="predicted"/>
<dbReference type="EMBL" id="FWXZ01000002">
    <property type="protein sequence ID" value="SMC54682.1"/>
    <property type="molecule type" value="Genomic_DNA"/>
</dbReference>
<accession>A0AC61PKL2</accession>
<comment type="caution">
    <text evidence="1">The sequence shown here is derived from an EMBL/GenBank/DDBJ whole genome shotgun (WGS) entry which is preliminary data.</text>
</comment>